<dbReference type="Proteomes" id="UP000324897">
    <property type="component" value="Chromosome 1"/>
</dbReference>
<accession>A0A5J9V2W6</accession>
<dbReference type="Gramene" id="TVU29690">
    <property type="protein sequence ID" value="TVU29690"/>
    <property type="gene ID" value="EJB05_21268"/>
</dbReference>
<feature type="domain" description="Cathepsin propeptide inhibitor" evidence="1">
    <location>
        <begin position="118"/>
        <end position="173"/>
    </location>
</feature>
<name>A0A5J9V2W6_9POAL</name>
<dbReference type="OrthoDB" id="696293at2759"/>
<gene>
    <name evidence="2" type="ORF">EJB05_21268</name>
</gene>
<dbReference type="Pfam" id="PF08246">
    <property type="entry name" value="Inhibitor_I29"/>
    <property type="match status" value="1"/>
</dbReference>
<keyword evidence="3" id="KW-1185">Reference proteome</keyword>
<sequence length="192" mass="20511">MPTMASLLVRAARDASAASRAACSAAAVAACAARSAAFAATCAARSAAAHAAADRAAPGAAAADPSHAHWSGIGYDARGATFRDSGVSFAGDEPQKPVSACFSAEKDLESDEALWALYERWCKHYNQERDPEEMAQRFDKFKKTALHVHQVNKSNLSYKLGLNQFSDGKLAELCLPEQGVLGRYELETRSWS</sequence>
<protein>
    <recommendedName>
        <fullName evidence="1">Cathepsin propeptide inhibitor domain-containing protein</fullName>
    </recommendedName>
</protein>
<evidence type="ECO:0000259" key="1">
    <source>
        <dbReference type="SMART" id="SM00848"/>
    </source>
</evidence>
<reference evidence="2 3" key="1">
    <citation type="journal article" date="2019" name="Sci. Rep.">
        <title>A high-quality genome of Eragrostis curvula grass provides insights into Poaceae evolution and supports new strategies to enhance forage quality.</title>
        <authorList>
            <person name="Carballo J."/>
            <person name="Santos B.A.C.M."/>
            <person name="Zappacosta D."/>
            <person name="Garbus I."/>
            <person name="Selva J.P."/>
            <person name="Gallo C.A."/>
            <person name="Diaz A."/>
            <person name="Albertini E."/>
            <person name="Caccamo M."/>
            <person name="Echenique V."/>
        </authorList>
    </citation>
    <scope>NUCLEOTIDE SEQUENCE [LARGE SCALE GENOMIC DNA]</scope>
    <source>
        <strain evidence="3">cv. Victoria</strain>
        <tissue evidence="2">Leaf</tissue>
    </source>
</reference>
<dbReference type="InterPro" id="IPR013201">
    <property type="entry name" value="Prot_inhib_I29"/>
</dbReference>
<proteinExistence type="predicted"/>
<evidence type="ECO:0000313" key="2">
    <source>
        <dbReference type="EMBL" id="TVU29690.1"/>
    </source>
</evidence>
<dbReference type="AlphaFoldDB" id="A0A5J9V2W6"/>
<dbReference type="Gene3D" id="1.10.287.2250">
    <property type="match status" value="1"/>
</dbReference>
<organism evidence="2 3">
    <name type="scientific">Eragrostis curvula</name>
    <name type="common">weeping love grass</name>
    <dbReference type="NCBI Taxonomy" id="38414"/>
    <lineage>
        <taxon>Eukaryota</taxon>
        <taxon>Viridiplantae</taxon>
        <taxon>Streptophyta</taxon>
        <taxon>Embryophyta</taxon>
        <taxon>Tracheophyta</taxon>
        <taxon>Spermatophyta</taxon>
        <taxon>Magnoliopsida</taxon>
        <taxon>Liliopsida</taxon>
        <taxon>Poales</taxon>
        <taxon>Poaceae</taxon>
        <taxon>PACMAD clade</taxon>
        <taxon>Chloridoideae</taxon>
        <taxon>Eragrostideae</taxon>
        <taxon>Eragrostidinae</taxon>
        <taxon>Eragrostis</taxon>
    </lineage>
</organism>
<dbReference type="SUPFAM" id="SSF54001">
    <property type="entry name" value="Cysteine proteinases"/>
    <property type="match status" value="1"/>
</dbReference>
<dbReference type="InterPro" id="IPR038765">
    <property type="entry name" value="Papain-like_cys_pep_sf"/>
</dbReference>
<dbReference type="SMART" id="SM00848">
    <property type="entry name" value="Inhibitor_I29"/>
    <property type="match status" value="1"/>
</dbReference>
<dbReference type="EMBL" id="RWGY01000011">
    <property type="protein sequence ID" value="TVU29690.1"/>
    <property type="molecule type" value="Genomic_DNA"/>
</dbReference>
<evidence type="ECO:0000313" key="3">
    <source>
        <dbReference type="Proteomes" id="UP000324897"/>
    </source>
</evidence>
<comment type="caution">
    <text evidence="2">The sequence shown here is derived from an EMBL/GenBank/DDBJ whole genome shotgun (WGS) entry which is preliminary data.</text>
</comment>